<sequence length="269" mass="30415">MITSDHAKIISIINWKGGVGKTTCAVNIAAEWADSGFNVLLIDVDAQASASAYIYTEEKYKVEYYNPIAAALKSRRDEDVAKNIAIKKSIFGVFWDAIKEDMQFSIENGVKKGLGDLRSLDLIPSTFFLNELEQEITTASSTQGLSPFNILRLGLNKHKILENYNYVLIDCPPNLNLVTLNALFASDYYIIPTIPDQLSTLGLPLLIRRLQTVKKRRIELDGKDPKLLGIILTKISHQLRGIQTSWIEVQLPWMLERFVEDKLVWEKSK</sequence>
<dbReference type="InterPro" id="IPR050678">
    <property type="entry name" value="DNA_Partitioning_ATPase"/>
</dbReference>
<organism evidence="2">
    <name type="scientific">marine sediment metagenome</name>
    <dbReference type="NCBI Taxonomy" id="412755"/>
    <lineage>
        <taxon>unclassified sequences</taxon>
        <taxon>metagenomes</taxon>
        <taxon>ecological metagenomes</taxon>
    </lineage>
</organism>
<evidence type="ECO:0000313" key="2">
    <source>
        <dbReference type="EMBL" id="KKK58600.1"/>
    </source>
</evidence>
<accession>A0A0F8XCC0</accession>
<dbReference type="InterPro" id="IPR027417">
    <property type="entry name" value="P-loop_NTPase"/>
</dbReference>
<gene>
    <name evidence="2" type="ORF">LCGC14_3042800</name>
</gene>
<dbReference type="Pfam" id="PF13614">
    <property type="entry name" value="AAA_31"/>
    <property type="match status" value="1"/>
</dbReference>
<dbReference type="CDD" id="cd02042">
    <property type="entry name" value="ParAB_family"/>
    <property type="match status" value="1"/>
</dbReference>
<dbReference type="AlphaFoldDB" id="A0A0F8XCC0"/>
<protein>
    <recommendedName>
        <fullName evidence="1">AAA domain-containing protein</fullName>
    </recommendedName>
</protein>
<dbReference type="EMBL" id="LAZR01063894">
    <property type="protein sequence ID" value="KKK58600.1"/>
    <property type="molecule type" value="Genomic_DNA"/>
</dbReference>
<reference evidence="2" key="1">
    <citation type="journal article" date="2015" name="Nature">
        <title>Complex archaea that bridge the gap between prokaryotes and eukaryotes.</title>
        <authorList>
            <person name="Spang A."/>
            <person name="Saw J.H."/>
            <person name="Jorgensen S.L."/>
            <person name="Zaremba-Niedzwiedzka K."/>
            <person name="Martijn J."/>
            <person name="Lind A.E."/>
            <person name="van Eijk R."/>
            <person name="Schleper C."/>
            <person name="Guy L."/>
            <person name="Ettema T.J."/>
        </authorList>
    </citation>
    <scope>NUCLEOTIDE SEQUENCE</scope>
</reference>
<dbReference type="SUPFAM" id="SSF52540">
    <property type="entry name" value="P-loop containing nucleoside triphosphate hydrolases"/>
    <property type="match status" value="1"/>
</dbReference>
<name>A0A0F8XCC0_9ZZZZ</name>
<comment type="caution">
    <text evidence="2">The sequence shown here is derived from an EMBL/GenBank/DDBJ whole genome shotgun (WGS) entry which is preliminary data.</text>
</comment>
<proteinExistence type="predicted"/>
<dbReference type="PANTHER" id="PTHR13696:SF99">
    <property type="entry name" value="COBYRINIC ACID AC-DIAMIDE SYNTHASE"/>
    <property type="match status" value="1"/>
</dbReference>
<evidence type="ECO:0000259" key="1">
    <source>
        <dbReference type="Pfam" id="PF13614"/>
    </source>
</evidence>
<feature type="non-terminal residue" evidence="2">
    <location>
        <position position="269"/>
    </location>
</feature>
<dbReference type="Gene3D" id="3.40.50.300">
    <property type="entry name" value="P-loop containing nucleotide triphosphate hydrolases"/>
    <property type="match status" value="1"/>
</dbReference>
<dbReference type="InterPro" id="IPR025669">
    <property type="entry name" value="AAA_dom"/>
</dbReference>
<feature type="domain" description="AAA" evidence="1">
    <location>
        <begin position="7"/>
        <end position="216"/>
    </location>
</feature>
<dbReference type="PANTHER" id="PTHR13696">
    <property type="entry name" value="P-LOOP CONTAINING NUCLEOSIDE TRIPHOSPHATE HYDROLASE"/>
    <property type="match status" value="1"/>
</dbReference>